<keyword evidence="7 17" id="KW-0812">Transmembrane</keyword>
<dbReference type="GO" id="GO:0006120">
    <property type="term" value="P:mitochondrial electron transport, NADH to ubiquinone"/>
    <property type="evidence" value="ECO:0007669"/>
    <property type="project" value="InterPro"/>
</dbReference>
<comment type="similarity">
    <text evidence="2 17">Belongs to the complex I subunit 2 family.</text>
</comment>
<evidence type="ECO:0000313" key="19">
    <source>
        <dbReference type="EMBL" id="APH08677.1"/>
    </source>
</evidence>
<feature type="transmembrane region" description="Helical" evidence="17">
    <location>
        <begin position="61"/>
        <end position="84"/>
    </location>
</feature>
<evidence type="ECO:0000256" key="15">
    <source>
        <dbReference type="ARBA" id="ARBA00023136"/>
    </source>
</evidence>
<dbReference type="PRINTS" id="PR01436">
    <property type="entry name" value="NADHDHGNASE2"/>
</dbReference>
<evidence type="ECO:0000256" key="6">
    <source>
        <dbReference type="ARBA" id="ARBA00022660"/>
    </source>
</evidence>
<comment type="subcellular location">
    <subcellularLocation>
        <location evidence="1 17">Mitochondrion inner membrane</location>
        <topology evidence="1 17">Multi-pass membrane protein</topology>
    </subcellularLocation>
</comment>
<feature type="transmembrane region" description="Helical" evidence="17">
    <location>
        <begin position="96"/>
        <end position="119"/>
    </location>
</feature>
<feature type="transmembrane region" description="Helical" evidence="17">
    <location>
        <begin position="29"/>
        <end position="49"/>
    </location>
</feature>
<keyword evidence="9 17" id="KW-1278">Translocase</keyword>
<keyword evidence="10 17" id="KW-0249">Electron transport</keyword>
<evidence type="ECO:0000256" key="11">
    <source>
        <dbReference type="ARBA" id="ARBA00022989"/>
    </source>
</evidence>
<proteinExistence type="inferred from homology"/>
<dbReference type="EMBL" id="KX263255">
    <property type="protein sequence ID" value="APH08677.1"/>
    <property type="molecule type" value="Genomic_DNA"/>
</dbReference>
<name>A0A1L3N1U8_9COND</name>
<dbReference type="GO" id="GO:0005743">
    <property type="term" value="C:mitochondrial inner membrane"/>
    <property type="evidence" value="ECO:0007669"/>
    <property type="project" value="UniProtKB-SubCell"/>
</dbReference>
<keyword evidence="14 17" id="KW-0496">Mitochondrion</keyword>
<evidence type="ECO:0000256" key="16">
    <source>
        <dbReference type="ARBA" id="ARBA00049551"/>
    </source>
</evidence>
<dbReference type="EC" id="7.1.1.2" evidence="3 17"/>
<feature type="transmembrane region" description="Helical" evidence="17">
    <location>
        <begin position="331"/>
        <end position="349"/>
    </location>
</feature>
<evidence type="ECO:0000259" key="18">
    <source>
        <dbReference type="Pfam" id="PF00361"/>
    </source>
</evidence>
<reference evidence="19" key="1">
    <citation type="journal article" date="2016" name="Mol. Phylogenet. Evol.">
        <title>Beyond Conus: Phylogenetic relationships of Conidae based on complete mitochondrial genomes.</title>
        <authorList>
            <person name="Uribe J.E."/>
            <person name="Puillandre N."/>
            <person name="Zardoya R."/>
        </authorList>
    </citation>
    <scope>NUCLEOTIDE SEQUENCE</scope>
</reference>
<keyword evidence="12 17" id="KW-0520">NAD</keyword>
<dbReference type="InterPro" id="IPR003917">
    <property type="entry name" value="NADH_UbQ_OxRdtase_chain2"/>
</dbReference>
<keyword evidence="13 17" id="KW-0830">Ubiquinone</keyword>
<feature type="transmembrane region" description="Helical" evidence="17">
    <location>
        <begin position="286"/>
        <end position="311"/>
    </location>
</feature>
<evidence type="ECO:0000256" key="9">
    <source>
        <dbReference type="ARBA" id="ARBA00022967"/>
    </source>
</evidence>
<evidence type="ECO:0000256" key="4">
    <source>
        <dbReference type="ARBA" id="ARBA00021008"/>
    </source>
</evidence>
<gene>
    <name evidence="19" type="primary">ND2</name>
</gene>
<evidence type="ECO:0000256" key="12">
    <source>
        <dbReference type="ARBA" id="ARBA00023027"/>
    </source>
</evidence>
<evidence type="ECO:0000256" key="3">
    <source>
        <dbReference type="ARBA" id="ARBA00012944"/>
    </source>
</evidence>
<evidence type="ECO:0000256" key="8">
    <source>
        <dbReference type="ARBA" id="ARBA00022792"/>
    </source>
</evidence>
<sequence length="357" mass="40446">MFTALPFSHLFMCIMGFGTLLSLSSTHWLSIWAGLEINLIGFLPLLVYQKGISESESAMKYFIVQALGSSFIIFGSLVAFSLSFSWEVCSNIDYSFSGLCVLVMGLCIKLGVFPFYFWLPSVMAGLSWLSCFLLATWQKLAPLFLLISLLKVNQETLMLTGLCFVTAGSALVGGLGGINQTQLRPLLAYSSIGHLGWMIYAALYSEWVFKWYLLIYILISFSIFMSLWLVNLKSMKNMNNLEKFGIVVYYNIMVLLLSLGGLPPLLGFVSKWLVMQTAINNSLSFVLFFLIMGSLLSLYYYLNLFFSIFLILVKKESIWKYYEMMSMMKPVYILIMIMIMNIFGGLLILKLDLLATF</sequence>
<evidence type="ECO:0000256" key="17">
    <source>
        <dbReference type="RuleBase" id="RU003403"/>
    </source>
</evidence>
<feature type="transmembrane region" description="Helical" evidence="17">
    <location>
        <begin position="186"/>
        <end position="205"/>
    </location>
</feature>
<comment type="catalytic activity">
    <reaction evidence="16 17">
        <text>a ubiquinone + NADH + 5 H(+)(in) = a ubiquinol + NAD(+) + 4 H(+)(out)</text>
        <dbReference type="Rhea" id="RHEA:29091"/>
        <dbReference type="Rhea" id="RHEA-COMP:9565"/>
        <dbReference type="Rhea" id="RHEA-COMP:9566"/>
        <dbReference type="ChEBI" id="CHEBI:15378"/>
        <dbReference type="ChEBI" id="CHEBI:16389"/>
        <dbReference type="ChEBI" id="CHEBI:17976"/>
        <dbReference type="ChEBI" id="CHEBI:57540"/>
        <dbReference type="ChEBI" id="CHEBI:57945"/>
        <dbReference type="EC" id="7.1.1.2"/>
    </reaction>
</comment>
<keyword evidence="11 17" id="KW-1133">Transmembrane helix</keyword>
<feature type="transmembrane region" description="Helical" evidence="17">
    <location>
        <begin position="126"/>
        <end position="150"/>
    </location>
</feature>
<feature type="transmembrane region" description="Helical" evidence="17">
    <location>
        <begin position="7"/>
        <end position="23"/>
    </location>
</feature>
<dbReference type="PANTHER" id="PTHR46552">
    <property type="entry name" value="NADH-UBIQUINONE OXIDOREDUCTASE CHAIN 2"/>
    <property type="match status" value="1"/>
</dbReference>
<dbReference type="GO" id="GO:0008137">
    <property type="term" value="F:NADH dehydrogenase (ubiquinone) activity"/>
    <property type="evidence" value="ECO:0007669"/>
    <property type="project" value="UniProtKB-EC"/>
</dbReference>
<evidence type="ECO:0000256" key="1">
    <source>
        <dbReference type="ARBA" id="ARBA00004448"/>
    </source>
</evidence>
<feature type="transmembrane region" description="Helical" evidence="17">
    <location>
        <begin position="244"/>
        <end position="266"/>
    </location>
</feature>
<evidence type="ECO:0000256" key="14">
    <source>
        <dbReference type="ARBA" id="ARBA00023128"/>
    </source>
</evidence>
<feature type="transmembrane region" description="Helical" evidence="17">
    <location>
        <begin position="211"/>
        <end position="232"/>
    </location>
</feature>
<dbReference type="AlphaFoldDB" id="A0A1L3N1U8"/>
<keyword evidence="8 17" id="KW-0999">Mitochondrion inner membrane</keyword>
<keyword evidence="5" id="KW-0813">Transport</keyword>
<dbReference type="InterPro" id="IPR050175">
    <property type="entry name" value="Complex_I_Subunit_2"/>
</dbReference>
<evidence type="ECO:0000256" key="10">
    <source>
        <dbReference type="ARBA" id="ARBA00022982"/>
    </source>
</evidence>
<accession>A0A1L3N1U8</accession>
<evidence type="ECO:0000256" key="2">
    <source>
        <dbReference type="ARBA" id="ARBA00007012"/>
    </source>
</evidence>
<keyword evidence="15 17" id="KW-0472">Membrane</keyword>
<dbReference type="Pfam" id="PF00361">
    <property type="entry name" value="Proton_antipo_M"/>
    <property type="match status" value="1"/>
</dbReference>
<dbReference type="PANTHER" id="PTHR46552:SF1">
    <property type="entry name" value="NADH-UBIQUINONE OXIDOREDUCTASE CHAIN 2"/>
    <property type="match status" value="1"/>
</dbReference>
<geneLocation type="mitochondrion" evidence="19"/>
<dbReference type="InterPro" id="IPR001750">
    <property type="entry name" value="ND/Mrp_TM"/>
</dbReference>
<evidence type="ECO:0000256" key="7">
    <source>
        <dbReference type="ARBA" id="ARBA00022692"/>
    </source>
</evidence>
<keyword evidence="6 17" id="KW-0679">Respiratory chain</keyword>
<evidence type="ECO:0000256" key="5">
    <source>
        <dbReference type="ARBA" id="ARBA00022448"/>
    </source>
</evidence>
<protein>
    <recommendedName>
        <fullName evidence="4 17">NADH-ubiquinone oxidoreductase chain 2</fullName>
        <ecNumber evidence="3 17">7.1.1.2</ecNumber>
    </recommendedName>
</protein>
<organism evidence="19">
    <name type="scientific">Lilliconus sagei</name>
    <dbReference type="NCBI Taxonomy" id="1917169"/>
    <lineage>
        <taxon>Eukaryota</taxon>
        <taxon>Metazoa</taxon>
        <taxon>Spiralia</taxon>
        <taxon>Lophotrochozoa</taxon>
        <taxon>Mollusca</taxon>
        <taxon>Gastropoda</taxon>
        <taxon>Caenogastropoda</taxon>
        <taxon>Neogastropoda</taxon>
        <taxon>Conoidea</taxon>
        <taxon>Conidae</taxon>
        <taxon>Lilliconus</taxon>
    </lineage>
</organism>
<feature type="transmembrane region" description="Helical" evidence="17">
    <location>
        <begin position="156"/>
        <end position="179"/>
    </location>
</feature>
<comment type="function">
    <text evidence="17">Core subunit of the mitochondrial membrane respiratory chain NADH dehydrogenase (Complex I) which catalyzes electron transfer from NADH through the respiratory chain, using ubiquinone as an electron acceptor. Essential for the catalytic activity and assembly of complex I.</text>
</comment>
<feature type="domain" description="NADH:quinone oxidoreductase/Mrp antiporter transmembrane" evidence="18">
    <location>
        <begin position="25"/>
        <end position="296"/>
    </location>
</feature>
<evidence type="ECO:0000256" key="13">
    <source>
        <dbReference type="ARBA" id="ARBA00023075"/>
    </source>
</evidence>